<feature type="chain" id="PRO_5012070229" evidence="1">
    <location>
        <begin position="28"/>
        <end position="347"/>
    </location>
</feature>
<dbReference type="InterPro" id="IPR023614">
    <property type="entry name" value="Porin_dom_sf"/>
</dbReference>
<dbReference type="AlphaFoldDB" id="A0A1M5HID3"/>
<keyword evidence="3" id="KW-1185">Reference proteome</keyword>
<accession>A0A1M5HID3</accession>
<name>A0A1M5HID3_9BACT</name>
<dbReference type="Gene3D" id="2.40.160.10">
    <property type="entry name" value="Porin"/>
    <property type="match status" value="1"/>
</dbReference>
<proteinExistence type="predicted"/>
<dbReference type="EMBL" id="FQUS01000020">
    <property type="protein sequence ID" value="SHG15723.1"/>
    <property type="molecule type" value="Genomic_DNA"/>
</dbReference>
<evidence type="ECO:0000256" key="1">
    <source>
        <dbReference type="SAM" id="SignalP"/>
    </source>
</evidence>
<dbReference type="Proteomes" id="UP000184041">
    <property type="component" value="Unassembled WGS sequence"/>
</dbReference>
<dbReference type="RefSeq" id="WP_073066941.1">
    <property type="nucleotide sequence ID" value="NZ_FQUS01000020.1"/>
</dbReference>
<protein>
    <submittedName>
        <fullName evidence="2">Phosphate-selective porin O and P</fullName>
    </submittedName>
</protein>
<evidence type="ECO:0000313" key="2">
    <source>
        <dbReference type="EMBL" id="SHG15723.1"/>
    </source>
</evidence>
<dbReference type="SUPFAM" id="SSF56935">
    <property type="entry name" value="Porins"/>
    <property type="match status" value="1"/>
</dbReference>
<gene>
    <name evidence="2" type="ORF">SAMN05443144_12052</name>
</gene>
<keyword evidence="1" id="KW-0732">Signal</keyword>
<dbReference type="OrthoDB" id="9807854at2"/>
<organism evidence="2 3">
    <name type="scientific">Fodinibius roseus</name>
    <dbReference type="NCBI Taxonomy" id="1194090"/>
    <lineage>
        <taxon>Bacteria</taxon>
        <taxon>Pseudomonadati</taxon>
        <taxon>Balneolota</taxon>
        <taxon>Balneolia</taxon>
        <taxon>Balneolales</taxon>
        <taxon>Balneolaceae</taxon>
        <taxon>Fodinibius</taxon>
    </lineage>
</organism>
<dbReference type="InterPro" id="IPR010870">
    <property type="entry name" value="Porin_O/P"/>
</dbReference>
<sequence length="347" mass="38582">MDTTHKIFKFLFSTALFCLVFTALSSAQQKKQQNSEYKQLQEKLKTDTFSFGLLIQGLADIQPERSAGHNGFKASKGRFKISGIFDGRFGYNLQATMLKTPSVLDANVYYKPTANLSIKGGVFKSPFTHEYNTGAGSILFVNRSAVVNQLGTKRQVGVQIDGFTPNGLLRYTAGVFNGSNYGNNKNDDDYLQYMGRLEGYLNNNGKNRAKVGVSVAVEQKDVPSAYGNIPSTFEGDQKLMTSYFSITQGKILLDGEFIYSWLESPAAQNYNPYGYYATVGYYVAPKGRLLLRWDSFTGDNLTGDSESLIAGFNYYPSSFAKVKLNYILPTDQSVEYSTFLVAMQISF</sequence>
<feature type="signal peptide" evidence="1">
    <location>
        <begin position="1"/>
        <end position="27"/>
    </location>
</feature>
<evidence type="ECO:0000313" key="3">
    <source>
        <dbReference type="Proteomes" id="UP000184041"/>
    </source>
</evidence>
<reference evidence="2 3" key="1">
    <citation type="submission" date="2016-11" db="EMBL/GenBank/DDBJ databases">
        <authorList>
            <person name="Jaros S."/>
            <person name="Januszkiewicz K."/>
            <person name="Wedrychowicz H."/>
        </authorList>
    </citation>
    <scope>NUCLEOTIDE SEQUENCE [LARGE SCALE GENOMIC DNA]</scope>
    <source>
        <strain evidence="2 3">DSM 21986</strain>
    </source>
</reference>
<dbReference type="Pfam" id="PF07396">
    <property type="entry name" value="Porin_O_P"/>
    <property type="match status" value="1"/>
</dbReference>